<name>B2A6U9_NATTJ</name>
<dbReference type="NCBIfam" id="TIGR02481">
    <property type="entry name" value="hemeryth_dom"/>
    <property type="match status" value="1"/>
</dbReference>
<dbReference type="SUPFAM" id="SSF47188">
    <property type="entry name" value="Hemerythrin-like"/>
    <property type="match status" value="1"/>
</dbReference>
<dbReference type="NCBIfam" id="NF033749">
    <property type="entry name" value="bact_hemeryth"/>
    <property type="match status" value="1"/>
</dbReference>
<dbReference type="CDD" id="cd12107">
    <property type="entry name" value="Hemerythrin"/>
    <property type="match status" value="1"/>
</dbReference>
<dbReference type="AlphaFoldDB" id="B2A6U9"/>
<feature type="domain" description="Hemerythrin-like" evidence="5">
    <location>
        <begin position="10"/>
        <end position="129"/>
    </location>
</feature>
<dbReference type="InterPro" id="IPR012827">
    <property type="entry name" value="Hemerythrin_metal-bd"/>
</dbReference>
<protein>
    <submittedName>
        <fullName evidence="6">Hemerythrin-like metal-binding protein</fullName>
    </submittedName>
</protein>
<dbReference type="STRING" id="457570.Nther_0635"/>
<dbReference type="GO" id="GO:0046872">
    <property type="term" value="F:metal ion binding"/>
    <property type="evidence" value="ECO:0007669"/>
    <property type="project" value="UniProtKB-KW"/>
</dbReference>
<dbReference type="RefSeq" id="WP_012447114.1">
    <property type="nucleotide sequence ID" value="NC_010718.1"/>
</dbReference>
<keyword evidence="3" id="KW-0408">Iron</keyword>
<dbReference type="InterPro" id="IPR012312">
    <property type="entry name" value="Hemerythrin-like"/>
</dbReference>
<dbReference type="Proteomes" id="UP000001683">
    <property type="component" value="Chromosome"/>
</dbReference>
<dbReference type="eggNOG" id="COG2703">
    <property type="taxonomic scope" value="Bacteria"/>
</dbReference>
<evidence type="ECO:0000259" key="5">
    <source>
        <dbReference type="Pfam" id="PF01814"/>
    </source>
</evidence>
<reference evidence="6 7" key="2">
    <citation type="journal article" date="2011" name="J. Bacteriol.">
        <title>Complete genome sequence of the anaerobic, halophilic alkalithermophile Natranaerobius thermophilus JW/NM-WN-LF.</title>
        <authorList>
            <person name="Zhao B."/>
            <person name="Mesbah N.M."/>
            <person name="Dalin E."/>
            <person name="Goodwin L."/>
            <person name="Nolan M."/>
            <person name="Pitluck S."/>
            <person name="Chertkov O."/>
            <person name="Brettin T.S."/>
            <person name="Han J."/>
            <person name="Larimer F.W."/>
            <person name="Land M.L."/>
            <person name="Hauser L."/>
            <person name="Kyrpides N."/>
            <person name="Wiegel J."/>
        </authorList>
    </citation>
    <scope>NUCLEOTIDE SEQUENCE [LARGE SCALE GENOMIC DNA]</scope>
    <source>
        <strain evidence="7">ATCC BAA-1301 / DSM 18059 / JW/NM-WN-LF</strain>
    </source>
</reference>
<accession>B2A6U9</accession>
<evidence type="ECO:0000256" key="1">
    <source>
        <dbReference type="ARBA" id="ARBA00010587"/>
    </source>
</evidence>
<comment type="similarity">
    <text evidence="1">Belongs to the hemerythrin family.</text>
</comment>
<gene>
    <name evidence="6" type="ordered locus">Nther_0635</name>
</gene>
<dbReference type="HOGENOM" id="CLU_086902_3_1_9"/>
<dbReference type="Gene3D" id="1.20.120.50">
    <property type="entry name" value="Hemerythrin-like"/>
    <property type="match status" value="1"/>
</dbReference>
<proteinExistence type="inferred from homology"/>
<sequence length="143" mass="17184">MLWKDKYKIGVEEIDRQHKELFERVGNFLKVVRSDENWEDKLDTVKETLEFMKEYVVIHFDSEEAFQKKIDFPGYEEHKEIHENFKQEVEEYARRFEEENYNEELVQEFGGKLMAWLINHVAATDQKIGEYVESQEGGSHSES</sequence>
<organism evidence="6 7">
    <name type="scientific">Natranaerobius thermophilus (strain ATCC BAA-1301 / DSM 18059 / JW/NM-WN-LF)</name>
    <dbReference type="NCBI Taxonomy" id="457570"/>
    <lineage>
        <taxon>Bacteria</taxon>
        <taxon>Bacillati</taxon>
        <taxon>Bacillota</taxon>
        <taxon>Clostridia</taxon>
        <taxon>Natranaerobiales</taxon>
        <taxon>Natranaerobiaceae</taxon>
        <taxon>Natranaerobius</taxon>
    </lineage>
</organism>
<keyword evidence="2" id="KW-0479">Metal-binding</keyword>
<dbReference type="EMBL" id="CP001034">
    <property type="protein sequence ID" value="ACB84230.1"/>
    <property type="molecule type" value="Genomic_DNA"/>
</dbReference>
<dbReference type="InParanoid" id="B2A6U9"/>
<reference evidence="6 7" key="1">
    <citation type="submission" date="2008-04" db="EMBL/GenBank/DDBJ databases">
        <title>Complete sequence of chromosome of Natranaerobius thermophilus JW/NM-WN-LF.</title>
        <authorList>
            <consortium name="US DOE Joint Genome Institute"/>
            <person name="Copeland A."/>
            <person name="Lucas S."/>
            <person name="Lapidus A."/>
            <person name="Glavina del Rio T."/>
            <person name="Dalin E."/>
            <person name="Tice H."/>
            <person name="Bruce D."/>
            <person name="Goodwin L."/>
            <person name="Pitluck S."/>
            <person name="Chertkov O."/>
            <person name="Brettin T."/>
            <person name="Detter J.C."/>
            <person name="Han C."/>
            <person name="Kuske C.R."/>
            <person name="Schmutz J."/>
            <person name="Larimer F."/>
            <person name="Land M."/>
            <person name="Hauser L."/>
            <person name="Kyrpides N."/>
            <person name="Lykidis A."/>
            <person name="Mesbah N.M."/>
            <person name="Wiegel J."/>
        </authorList>
    </citation>
    <scope>NUCLEOTIDE SEQUENCE [LARGE SCALE GENOMIC DNA]</scope>
    <source>
        <strain evidence="7">ATCC BAA-1301 / DSM 18059 / JW/NM-WN-LF</strain>
    </source>
</reference>
<dbReference type="PANTHER" id="PTHR37164:SF1">
    <property type="entry name" value="BACTERIOHEMERYTHRIN"/>
    <property type="match status" value="1"/>
</dbReference>
<feature type="coiled-coil region" evidence="4">
    <location>
        <begin position="75"/>
        <end position="102"/>
    </location>
</feature>
<dbReference type="Pfam" id="PF01814">
    <property type="entry name" value="Hemerythrin"/>
    <property type="match status" value="1"/>
</dbReference>
<keyword evidence="4" id="KW-0175">Coiled coil</keyword>
<dbReference type="InterPro" id="IPR035938">
    <property type="entry name" value="Hemerythrin-like_sf"/>
</dbReference>
<evidence type="ECO:0000313" key="6">
    <source>
        <dbReference type="EMBL" id="ACB84230.1"/>
    </source>
</evidence>
<evidence type="ECO:0000256" key="2">
    <source>
        <dbReference type="ARBA" id="ARBA00022723"/>
    </source>
</evidence>
<dbReference type="InterPro" id="IPR050669">
    <property type="entry name" value="Hemerythrin"/>
</dbReference>
<keyword evidence="7" id="KW-1185">Reference proteome</keyword>
<evidence type="ECO:0000256" key="3">
    <source>
        <dbReference type="ARBA" id="ARBA00023004"/>
    </source>
</evidence>
<evidence type="ECO:0000256" key="4">
    <source>
        <dbReference type="SAM" id="Coils"/>
    </source>
</evidence>
<dbReference type="OrthoDB" id="9797092at2"/>
<evidence type="ECO:0000313" key="7">
    <source>
        <dbReference type="Proteomes" id="UP000001683"/>
    </source>
</evidence>
<dbReference type="PANTHER" id="PTHR37164">
    <property type="entry name" value="BACTERIOHEMERYTHRIN"/>
    <property type="match status" value="1"/>
</dbReference>
<dbReference type="KEGG" id="nth:Nther_0635"/>